<keyword evidence="1" id="KW-0805">Transcription regulation</keyword>
<proteinExistence type="predicted"/>
<dbReference type="AlphaFoldDB" id="A0A2W4CW82"/>
<dbReference type="InterPro" id="IPR010982">
    <property type="entry name" value="Lambda_DNA-bd_dom_sf"/>
</dbReference>
<dbReference type="SMART" id="SM00354">
    <property type="entry name" value="HTH_LACI"/>
    <property type="match status" value="1"/>
</dbReference>
<dbReference type="GO" id="GO:0000976">
    <property type="term" value="F:transcription cis-regulatory region binding"/>
    <property type="evidence" value="ECO:0007669"/>
    <property type="project" value="TreeGrafter"/>
</dbReference>
<accession>A0A2W4CW82</accession>
<dbReference type="InterPro" id="IPR046335">
    <property type="entry name" value="LacI/GalR-like_sensor"/>
</dbReference>
<keyword evidence="2" id="KW-0238">DNA-binding</keyword>
<dbReference type="SUPFAM" id="SSF47413">
    <property type="entry name" value="lambda repressor-like DNA-binding domains"/>
    <property type="match status" value="1"/>
</dbReference>
<evidence type="ECO:0000259" key="4">
    <source>
        <dbReference type="PROSITE" id="PS50932"/>
    </source>
</evidence>
<dbReference type="CDD" id="cd06267">
    <property type="entry name" value="PBP1_LacI_sugar_binding-like"/>
    <property type="match status" value="1"/>
</dbReference>
<dbReference type="RefSeq" id="WP_111159842.1">
    <property type="nucleotide sequence ID" value="NZ_PCDP01000028.1"/>
</dbReference>
<organism evidence="5 6">
    <name type="scientific">Rhizobium tubonense</name>
    <dbReference type="NCBI Taxonomy" id="484088"/>
    <lineage>
        <taxon>Bacteria</taxon>
        <taxon>Pseudomonadati</taxon>
        <taxon>Pseudomonadota</taxon>
        <taxon>Alphaproteobacteria</taxon>
        <taxon>Hyphomicrobiales</taxon>
        <taxon>Rhizobiaceae</taxon>
        <taxon>Rhizobium/Agrobacterium group</taxon>
        <taxon>Rhizobium</taxon>
    </lineage>
</organism>
<dbReference type="PANTHER" id="PTHR30146:SF153">
    <property type="entry name" value="LACTOSE OPERON REPRESSOR"/>
    <property type="match status" value="1"/>
</dbReference>
<dbReference type="SUPFAM" id="SSF53822">
    <property type="entry name" value="Periplasmic binding protein-like I"/>
    <property type="match status" value="1"/>
</dbReference>
<evidence type="ECO:0000313" key="5">
    <source>
        <dbReference type="EMBL" id="PZM15078.1"/>
    </source>
</evidence>
<name>A0A2W4CW82_9HYPH</name>
<evidence type="ECO:0000256" key="1">
    <source>
        <dbReference type="ARBA" id="ARBA00023015"/>
    </source>
</evidence>
<reference evidence="5 6" key="1">
    <citation type="journal article" date="2018" name="Sci. Rep.">
        <title>Rhizobium tumorigenes sp. nov., a novel plant tumorigenic bacterium isolated from cane gall tumors on thornless blackberry.</title>
        <authorList>
            <person name="Kuzmanovi N."/>
            <person name="Smalla K."/>
            <person name="Gronow S."/>
            <person name="PuBawska J."/>
        </authorList>
    </citation>
    <scope>NUCLEOTIDE SEQUENCE [LARGE SCALE GENOMIC DNA]</scope>
    <source>
        <strain evidence="5 6">CCBAU 85046</strain>
    </source>
</reference>
<evidence type="ECO:0000313" key="6">
    <source>
        <dbReference type="Proteomes" id="UP000248925"/>
    </source>
</evidence>
<dbReference type="EMBL" id="PCDP01000028">
    <property type="protein sequence ID" value="PZM15078.1"/>
    <property type="molecule type" value="Genomic_DNA"/>
</dbReference>
<dbReference type="CDD" id="cd01392">
    <property type="entry name" value="HTH_LacI"/>
    <property type="match status" value="1"/>
</dbReference>
<protein>
    <submittedName>
        <fullName evidence="5">LacI family transcriptional regulator</fullName>
    </submittedName>
</protein>
<keyword evidence="3" id="KW-0804">Transcription</keyword>
<keyword evidence="6" id="KW-1185">Reference proteome</keyword>
<dbReference type="Pfam" id="PF13377">
    <property type="entry name" value="Peripla_BP_3"/>
    <property type="match status" value="1"/>
</dbReference>
<dbReference type="InterPro" id="IPR028082">
    <property type="entry name" value="Peripla_BP_I"/>
</dbReference>
<dbReference type="GO" id="GO:0003700">
    <property type="term" value="F:DNA-binding transcription factor activity"/>
    <property type="evidence" value="ECO:0007669"/>
    <property type="project" value="TreeGrafter"/>
</dbReference>
<dbReference type="InterPro" id="IPR000843">
    <property type="entry name" value="HTH_LacI"/>
</dbReference>
<evidence type="ECO:0000256" key="2">
    <source>
        <dbReference type="ARBA" id="ARBA00023125"/>
    </source>
</evidence>
<dbReference type="Pfam" id="PF00356">
    <property type="entry name" value="LacI"/>
    <property type="match status" value="1"/>
</dbReference>
<dbReference type="Proteomes" id="UP000248925">
    <property type="component" value="Unassembled WGS sequence"/>
</dbReference>
<dbReference type="PANTHER" id="PTHR30146">
    <property type="entry name" value="LACI-RELATED TRANSCRIPTIONAL REPRESSOR"/>
    <property type="match status" value="1"/>
</dbReference>
<evidence type="ECO:0000256" key="3">
    <source>
        <dbReference type="ARBA" id="ARBA00023163"/>
    </source>
</evidence>
<sequence>MATIKDVAKLAGVAISTASAAINRSAPVSEEVIAKVEAAVRDIGYVPHGGARSLRMGQSRLIGLILPDITNPHFAKVAKVVESACLNAGYMAAVYSTSEDHDRERQILTMMRMQRVEGLIIIPTRSDAEHGARIIGQIHVPTILLDSFVEGLPYDVIKLDNIAAGRIATEHLIGLGHRRIAVTVGRDNIVTGEDRLQGYLQAHAAYGLTVDNDLLLSGRFDQVLAHDNTLRRMRQPDPPTAIFALSNMMMLGVLNALRELRLNVPGDVSVIGIDDFDFANIMNPPPTVVAAPVLEMAQMSIAALLDEIARKTPPTGTRTVFAPKLVVRESCAALMPASDDPVAS</sequence>
<feature type="domain" description="HTH lacI-type" evidence="4">
    <location>
        <begin position="2"/>
        <end position="56"/>
    </location>
</feature>
<dbReference type="PROSITE" id="PS50932">
    <property type="entry name" value="HTH_LACI_2"/>
    <property type="match status" value="1"/>
</dbReference>
<gene>
    <name evidence="5" type="ORF">CPY51_08525</name>
</gene>
<dbReference type="Gene3D" id="1.10.260.40">
    <property type="entry name" value="lambda repressor-like DNA-binding domains"/>
    <property type="match status" value="1"/>
</dbReference>
<dbReference type="Gene3D" id="3.40.50.2300">
    <property type="match status" value="2"/>
</dbReference>
<dbReference type="OrthoDB" id="7170131at2"/>
<comment type="caution">
    <text evidence="5">The sequence shown here is derived from an EMBL/GenBank/DDBJ whole genome shotgun (WGS) entry which is preliminary data.</text>
</comment>